<sequence>MSAILDMGFDTPEPDPTSLSTTTSLPPQEMVETNPGTEPVKETTPTEDNQDVYRRLAEVEAKLRQVEDRNVDLRAQLALAKSSESQKPSTRYEEDLKQMYEQLKYKDNRIIDLNNVIMEKERRIIDLQEACREQGQVAKAKQQAVQIVNKRLQELDGKQMRDAATEVDSSLLQQDRASRKQTAGSLAVSGSDVTSKRNESPGRAIPQFRMSGNGSPPPIDPSEDLSSYTTETLGRSDQLDADLYADPTYSPSAKGLRSKYQRKRVTFDLHQQSQQSPAKKKSSPARASPPVAGNRADADSFLQPLQKQKRPDLAGPQVSNMEDYDYADLVVENNELRRIIAEMEKVTIIPNEVQSESSKDMEVKELKEQLLQLQVEIKVQVLKARAAAQARIKELEATLNGMQCNSAKEMDALLAANEGLKASREWTLNENGKLLKKIDEMKSKMDDLHGELDASLHTNTFFRNRLDEEEKRLENLTQELIQSRRHAQEVAEERQMAQAEAQRLREALFAQDEFISMLEGDLIVYEAHVGILRDSLGASKKEDRQTIKSKAFSAKLNALEMEKKEFAKRNNGRKI</sequence>
<comment type="caution">
    <text evidence="3">The sequence shown here is derived from an EMBL/GenBank/DDBJ whole genome shotgun (WGS) entry which is preliminary data.</text>
</comment>
<evidence type="ECO:0000256" key="1">
    <source>
        <dbReference type="SAM" id="Coils"/>
    </source>
</evidence>
<feature type="region of interest" description="Disordered" evidence="2">
    <location>
        <begin position="158"/>
        <end position="319"/>
    </location>
</feature>
<feature type="coiled-coil region" evidence="1">
    <location>
        <begin position="431"/>
        <end position="507"/>
    </location>
</feature>
<evidence type="ECO:0000256" key="2">
    <source>
        <dbReference type="SAM" id="MobiDB-lite"/>
    </source>
</evidence>
<evidence type="ECO:0000313" key="3">
    <source>
        <dbReference type="EMBL" id="KAI1713113.1"/>
    </source>
</evidence>
<dbReference type="Proteomes" id="UP001201812">
    <property type="component" value="Unassembled WGS sequence"/>
</dbReference>
<keyword evidence="1" id="KW-0175">Coiled coil</keyword>
<reference evidence="3" key="1">
    <citation type="submission" date="2022-01" db="EMBL/GenBank/DDBJ databases">
        <title>Genome Sequence Resource for Two Populations of Ditylenchus destructor, the Migratory Endoparasitic Phytonematode.</title>
        <authorList>
            <person name="Zhang H."/>
            <person name="Lin R."/>
            <person name="Xie B."/>
        </authorList>
    </citation>
    <scope>NUCLEOTIDE SEQUENCE</scope>
    <source>
        <strain evidence="3">BazhouSP</strain>
    </source>
</reference>
<gene>
    <name evidence="3" type="ORF">DdX_09185</name>
</gene>
<proteinExistence type="predicted"/>
<accession>A0AAD4N016</accession>
<feature type="coiled-coil region" evidence="1">
    <location>
        <begin position="326"/>
        <end position="405"/>
    </location>
</feature>
<protein>
    <submittedName>
        <fullName evidence="3">Uncharacterized protein</fullName>
    </submittedName>
</protein>
<dbReference type="AlphaFoldDB" id="A0AAD4N016"/>
<organism evidence="3 4">
    <name type="scientific">Ditylenchus destructor</name>
    <dbReference type="NCBI Taxonomy" id="166010"/>
    <lineage>
        <taxon>Eukaryota</taxon>
        <taxon>Metazoa</taxon>
        <taxon>Ecdysozoa</taxon>
        <taxon>Nematoda</taxon>
        <taxon>Chromadorea</taxon>
        <taxon>Rhabditida</taxon>
        <taxon>Tylenchina</taxon>
        <taxon>Tylenchomorpha</taxon>
        <taxon>Sphaerularioidea</taxon>
        <taxon>Anguinidae</taxon>
        <taxon>Anguininae</taxon>
        <taxon>Ditylenchus</taxon>
    </lineage>
</organism>
<feature type="compositionally biased region" description="Polar residues" evidence="2">
    <location>
        <begin position="167"/>
        <end position="184"/>
    </location>
</feature>
<dbReference type="EMBL" id="JAKKPZ010000016">
    <property type="protein sequence ID" value="KAI1713113.1"/>
    <property type="molecule type" value="Genomic_DNA"/>
</dbReference>
<feature type="region of interest" description="Disordered" evidence="2">
    <location>
        <begin position="1"/>
        <end position="50"/>
    </location>
</feature>
<feature type="compositionally biased region" description="Low complexity" evidence="2">
    <location>
        <begin position="16"/>
        <end position="27"/>
    </location>
</feature>
<name>A0AAD4N016_9BILA</name>
<evidence type="ECO:0000313" key="4">
    <source>
        <dbReference type="Proteomes" id="UP001201812"/>
    </source>
</evidence>
<feature type="compositionally biased region" description="Polar residues" evidence="2">
    <location>
        <begin position="224"/>
        <end position="235"/>
    </location>
</feature>
<keyword evidence="4" id="KW-1185">Reference proteome</keyword>